<evidence type="ECO:0000256" key="1">
    <source>
        <dbReference type="ARBA" id="ARBA00022737"/>
    </source>
</evidence>
<keyword evidence="5" id="KW-1185">Reference proteome</keyword>
<proteinExistence type="predicted"/>
<dbReference type="Pfam" id="PF07721">
    <property type="entry name" value="TPR_4"/>
    <property type="match status" value="2"/>
</dbReference>
<comment type="caution">
    <text evidence="4">The sequence shown here is derived from an EMBL/GenBank/DDBJ whole genome shotgun (WGS) entry which is preliminary data.</text>
</comment>
<dbReference type="InterPro" id="IPR011717">
    <property type="entry name" value="TPR-4"/>
</dbReference>
<dbReference type="EMBL" id="JBHSBL010000028">
    <property type="protein sequence ID" value="MFC4071740.1"/>
    <property type="molecule type" value="Genomic_DNA"/>
</dbReference>
<feature type="domain" description="CHAT" evidence="3">
    <location>
        <begin position="100"/>
        <end position="350"/>
    </location>
</feature>
<dbReference type="Pfam" id="PF13424">
    <property type="entry name" value="TPR_12"/>
    <property type="match status" value="2"/>
</dbReference>
<dbReference type="PANTHER" id="PTHR45641:SF1">
    <property type="entry name" value="AAA+ ATPASE DOMAIN-CONTAINING PROTEIN"/>
    <property type="match status" value="1"/>
</dbReference>
<dbReference type="PANTHER" id="PTHR45641">
    <property type="entry name" value="TETRATRICOPEPTIDE REPEAT PROTEIN (AFU_ORTHOLOGUE AFUA_6G03870)"/>
    <property type="match status" value="1"/>
</dbReference>
<dbReference type="SUPFAM" id="SSF48452">
    <property type="entry name" value="TPR-like"/>
    <property type="match status" value="3"/>
</dbReference>
<reference evidence="5" key="1">
    <citation type="journal article" date="2019" name="Int. J. Syst. Evol. Microbiol.">
        <title>The Global Catalogue of Microorganisms (GCM) 10K type strain sequencing project: providing services to taxonomists for standard genome sequencing and annotation.</title>
        <authorList>
            <consortium name="The Broad Institute Genomics Platform"/>
            <consortium name="The Broad Institute Genome Sequencing Center for Infectious Disease"/>
            <person name="Wu L."/>
            <person name="Ma J."/>
        </authorList>
    </citation>
    <scope>NUCLEOTIDE SEQUENCE [LARGE SCALE GENOMIC DNA]</scope>
    <source>
        <strain evidence="5">TBRC 5832</strain>
    </source>
</reference>
<evidence type="ECO:0000313" key="4">
    <source>
        <dbReference type="EMBL" id="MFC4071740.1"/>
    </source>
</evidence>
<dbReference type="RefSeq" id="WP_378072610.1">
    <property type="nucleotide sequence ID" value="NZ_JBHSBL010000028.1"/>
</dbReference>
<dbReference type="Pfam" id="PF12770">
    <property type="entry name" value="CHAT"/>
    <property type="match status" value="1"/>
</dbReference>
<dbReference type="InterPro" id="IPR024983">
    <property type="entry name" value="CHAT_dom"/>
</dbReference>
<evidence type="ECO:0000313" key="5">
    <source>
        <dbReference type="Proteomes" id="UP001595867"/>
    </source>
</evidence>
<dbReference type="Gene3D" id="3.40.50.300">
    <property type="entry name" value="P-loop containing nucleotide triphosphate hydrolases"/>
    <property type="match status" value="1"/>
</dbReference>
<evidence type="ECO:0000256" key="2">
    <source>
        <dbReference type="ARBA" id="ARBA00022803"/>
    </source>
</evidence>
<dbReference type="InterPro" id="IPR011990">
    <property type="entry name" value="TPR-like_helical_dom_sf"/>
</dbReference>
<keyword evidence="1" id="KW-0677">Repeat</keyword>
<dbReference type="InterPro" id="IPR027417">
    <property type="entry name" value="P-loop_NTPase"/>
</dbReference>
<evidence type="ECO:0000259" key="3">
    <source>
        <dbReference type="Pfam" id="PF12770"/>
    </source>
</evidence>
<keyword evidence="2" id="KW-0802">TPR repeat</keyword>
<dbReference type="SMART" id="SM00028">
    <property type="entry name" value="TPR"/>
    <property type="match status" value="3"/>
</dbReference>
<dbReference type="Proteomes" id="UP001595867">
    <property type="component" value="Unassembled WGS sequence"/>
</dbReference>
<gene>
    <name evidence="4" type="ORF">ACFO0C_42965</name>
</gene>
<dbReference type="SUPFAM" id="SSF52540">
    <property type="entry name" value="P-loop containing nucleoside triphosphate hydrolases"/>
    <property type="match status" value="1"/>
</dbReference>
<sequence length="1308" mass="141197">MVTGIVVDGSGWELQADGERVGSRRVLSEADETFLADVGVRYVRAVQAGAADEVLLGLGRQLWSWLDGDSGGLSRLLELVPGQVTFEVRGPRSPSGRVWALLRAPLELLARPDGGFLAADAVVRFVVVRRLGAPSAVAAGADGFRLGLAFMASSPRGQHELDFEAEEAAILSAVDDARVDLLVEDTGNPGQLGRRLADVGGLPVLHLSCHGVNSWRPRSGGPGVPVLMMEDEFGDGLPTTAADLVRLLPVLPRLLFVSACLTATAANAEGVLPAGEGRRAVAGEAGVMVAHSMATSLVAAGVPAVLGWDGSVDDRAATVFARQLYAQLGNRVDLASAVGDARRSLLESADETIRSDWHLARLWLGPAGGGPVVGGTRRRSRVSAVAGTKAFLDGKKHVPVAAPQMFVGRRPELQRALRALSSGDRAGVLLHGQGRLGKSSLAARIADRRPDLALAVVFGDYTAAAIVDAIADAVRTDPAARALVDSRRSEVRDRPESLETLLIDLLSGPCASSEAGRRPLLLVIDDLEQVLVASPDGPHRVAPAVAPVLAAVLRAFDPADTDSRLLATSRFQFTLDSLPDRLEQIALRPLSVVAQRKLLSRQRALVSSQRRAERDGLAGRAVAVSRGNPGLQDLIGSRMVYGEQVDLARAESAVAGMESYLEQGDLPSETEIRAFLERLALDELLDQAGPSHRALLRDLTLFDLPLPEAVVAVLAERSGGSPARLIGLGLLDVYPAGFDSQRRAVAANALAAGRINPLTDAEAVDLASVVVGPLFAAWGGTELGDRRSYDMDLQLTRLALHADDPDVTAACAADAVHALRSGPAVNAFRLGHEAIGLLDRHYRPVPAILLRRVAAAAKTSGDGDAAHELFTRAVDRAHADGAELADPLEQARAVAEHARNLIDRGEPDQAEQLLHQAHLLFTDAGSEQEATVCQGALADILFQRGDYDEALRVRREVQLPVYERLGDTREAAVTWGKIADILYQRGDYDEVLRIRREVQLPAYERLGNTRSTAITWGKIADILYQRGDYDEALRIHQEKALPVYQRLGDTREAAITWGKIADILYQRGDYDEALRIRREVQLPAYERLGEARSAAIAWGDIADLLYRRGDYDEALRIHREEALPVYERLGDTREEAITWGSIADILFQRGDYDEAFRIRREVELPVYERLGDTRSAAVTWGDIADIHYQRGDYDEAADLQLKRLKVNETMGDLDGIASAKWALAQIELAREDYNAVFPLLVDSFRLFRQLQRPDGIATVGDILGQILLAAKQREEAVTVLTISRAAADKIGATALSAHLGELIERATE</sequence>
<dbReference type="Gene3D" id="1.25.40.10">
    <property type="entry name" value="Tetratricopeptide repeat domain"/>
    <property type="match status" value="2"/>
</dbReference>
<accession>A0ABV8J9M4</accession>
<dbReference type="InterPro" id="IPR019734">
    <property type="entry name" value="TPR_rpt"/>
</dbReference>
<organism evidence="4 5">
    <name type="scientific">Actinoplanes subglobosus</name>
    <dbReference type="NCBI Taxonomy" id="1547892"/>
    <lineage>
        <taxon>Bacteria</taxon>
        <taxon>Bacillati</taxon>
        <taxon>Actinomycetota</taxon>
        <taxon>Actinomycetes</taxon>
        <taxon>Micromonosporales</taxon>
        <taxon>Micromonosporaceae</taxon>
        <taxon>Actinoplanes</taxon>
    </lineage>
</organism>
<protein>
    <submittedName>
        <fullName evidence="4">Tetratricopeptide repeat protein</fullName>
    </submittedName>
</protein>
<name>A0ABV8J9M4_9ACTN</name>